<reference evidence="4 5" key="1">
    <citation type="submission" date="2024-06" db="EMBL/GenBank/DDBJ databases">
        <authorList>
            <person name="Kraege A."/>
            <person name="Thomma B."/>
        </authorList>
    </citation>
    <scope>NUCLEOTIDE SEQUENCE [LARGE SCALE GENOMIC DNA]</scope>
</reference>
<dbReference type="InterPro" id="IPR013253">
    <property type="entry name" value="Spc7_domain"/>
</dbReference>
<feature type="coiled-coil region" evidence="1">
    <location>
        <begin position="1000"/>
        <end position="1052"/>
    </location>
</feature>
<feature type="region of interest" description="Disordered" evidence="2">
    <location>
        <begin position="466"/>
        <end position="492"/>
    </location>
</feature>
<feature type="compositionally biased region" description="Basic and acidic residues" evidence="2">
    <location>
        <begin position="17"/>
        <end position="27"/>
    </location>
</feature>
<dbReference type="InterPro" id="IPR037388">
    <property type="entry name" value="Blinkin"/>
</dbReference>
<evidence type="ECO:0000256" key="2">
    <source>
        <dbReference type="SAM" id="MobiDB-lite"/>
    </source>
</evidence>
<name>A0ABP1GA41_9CHLO</name>
<feature type="compositionally biased region" description="Basic and acidic residues" evidence="2">
    <location>
        <begin position="676"/>
        <end position="690"/>
    </location>
</feature>
<feature type="compositionally biased region" description="Low complexity" evidence="2">
    <location>
        <begin position="220"/>
        <end position="234"/>
    </location>
</feature>
<feature type="compositionally biased region" description="Polar residues" evidence="2">
    <location>
        <begin position="749"/>
        <end position="762"/>
    </location>
</feature>
<feature type="region of interest" description="Disordered" evidence="2">
    <location>
        <begin position="569"/>
        <end position="592"/>
    </location>
</feature>
<feature type="compositionally biased region" description="Basic residues" evidence="2">
    <location>
        <begin position="54"/>
        <end position="65"/>
    </location>
</feature>
<dbReference type="Proteomes" id="UP001497392">
    <property type="component" value="Unassembled WGS sequence"/>
</dbReference>
<feature type="region of interest" description="Disordered" evidence="2">
    <location>
        <begin position="506"/>
        <end position="540"/>
    </location>
</feature>
<evidence type="ECO:0000313" key="5">
    <source>
        <dbReference type="Proteomes" id="UP001497392"/>
    </source>
</evidence>
<evidence type="ECO:0000259" key="3">
    <source>
        <dbReference type="SMART" id="SM00787"/>
    </source>
</evidence>
<keyword evidence="1" id="KW-0175">Coiled coil</keyword>
<feature type="region of interest" description="Disordered" evidence="2">
    <location>
        <begin position="745"/>
        <end position="843"/>
    </location>
</feature>
<feature type="coiled-coil region" evidence="1">
    <location>
        <begin position="911"/>
        <end position="938"/>
    </location>
</feature>
<dbReference type="PANTHER" id="PTHR16520:SF3">
    <property type="entry name" value="KINETOCHORE SCAFFOLD 1"/>
    <property type="match status" value="1"/>
</dbReference>
<comment type="caution">
    <text evidence="4">The sequence shown here is derived from an EMBL/GenBank/DDBJ whole genome shotgun (WGS) entry which is preliminary data.</text>
</comment>
<sequence>MAEGLYSAASVAWDKENMNATPAKRDSAGQGPDSVSKRGRTVLAAIMPPSREKATKRRKSMKPGNRRVSFAPDDQLTMLHHYTKDDDRHATPNKGLNEDPSPRRIYMDNSPADPPAGDNIGLFLEPLQGWGTGRLSHSPAIMASPTAVSMELTGGSQDDPYGRAEDMTGLSMLSGDMLPGSTGGITAGVPGLADILEQDWSEDSMGRPAHSEPTPPSVTPRSMPALRPARSAPPLMTPLTEETEGDLRSTSHAQGQSGTFGLLGTGHLSTARQDDFEELPGLFGTSDVTDNMSLNSNTGHSPRDADAQTTGHTGHLSLGYTNILEGGHHPAWGEAADVTKAVSMGQLTDELQEEGPKDGMGQVSKWGFVPGDDNTTDLDLERNGLAVMGDVTYRHVFQDMTTESRRASMMLPAPADITEESPFSKEAPVQPPVQDTPGQESEAGSPRPAVVESALPAVTAGHLIPTVQLLSASPKPQSRPAQKRRRSSMADLTGRLLMDDSEEGLAMLAPPGSAGGLAPPSSPQDSPAGRGGPAGRDMTTGLLLEDTSAPAGADEDSGQLGQLRKRLTLLQGSQKPRESEGLGRQDSSGHLTLNLLPSSTTQLLAATQTAMPGRPAADTSGLLAEMTMASAAGEPAAEVEAIDMDDAAEDLLTPPAQQQAALTPLSQVQMAPLQDGRPHSPDLLEDESLKDIGVPPELPPGWAPAPLGTEGTPLRALIPGGPLLARTPPPSIHRVRAHVTPMQALTAGSPLSPTPLATSQVSYPMPNEDTQGMEDIPGGPKLPRTPQGPQSVGARSGARTPAPSPQEAAAESPGISFAPGSQASRQVSSMARHTPHNLIPSGRMLARTPTSQLRAAPAPMTFQDFLKEVDLQFLDHMRRGTSINFADLASDPPPATMQERYSLLYLTAPAVEEMEESIRKLREVIAAHKETMAEKEAEIGCNNPSIFRTLQGCSPQEADTVKEAVATLKRLCRQRTMLSWKEWREAVEKDRRQPTLQRTKAELEGEVSALTASLEALRSTSSGICQLAGEAAKAAELEAAAHQEEAARRERLVRMRASLAEEQRSNAERARRQDAARQRLLSLQTQHADLGSERERLQAALAQRQSASVAAAAAPEPDASVDALLGAVDVMELQSGLLGWQVEKLTKCTNPAAHSVTVRMGFFFRLTLEVQEGGAVSGALELTQPGEAPAWQERHRALAVGLAAAFLGKGGQPLGTLLQVSAEQASAAELKPVLLEMKTQVSRIADIIVDADSLYMRFPRLASMKTESGSLHLTFLNLAAELKFSVAIPLGSLLLQGDLDCSAKVHFPGRAGLQAAAVEAAVKGAPPGYSRLLAVCERLAELAEADVGNAAPSASGTTSGACTAEAADETAPLNVFSNPLYTYATPKNIRV</sequence>
<organism evidence="4 5">
    <name type="scientific">Coccomyxa viridis</name>
    <dbReference type="NCBI Taxonomy" id="1274662"/>
    <lineage>
        <taxon>Eukaryota</taxon>
        <taxon>Viridiplantae</taxon>
        <taxon>Chlorophyta</taxon>
        <taxon>core chlorophytes</taxon>
        <taxon>Trebouxiophyceae</taxon>
        <taxon>Trebouxiophyceae incertae sedis</taxon>
        <taxon>Coccomyxaceae</taxon>
        <taxon>Coccomyxa</taxon>
    </lineage>
</organism>
<keyword evidence="5" id="KW-1185">Reference proteome</keyword>
<feature type="compositionally biased region" description="Polar residues" evidence="2">
    <location>
        <begin position="468"/>
        <end position="480"/>
    </location>
</feature>
<dbReference type="SMART" id="SM00787">
    <property type="entry name" value="Spc7"/>
    <property type="match status" value="1"/>
</dbReference>
<feature type="compositionally biased region" description="Polar residues" evidence="2">
    <location>
        <begin position="819"/>
        <end position="831"/>
    </location>
</feature>
<protein>
    <submittedName>
        <fullName evidence="4">G9843 protein</fullName>
    </submittedName>
</protein>
<feature type="region of interest" description="Disordered" evidence="2">
    <location>
        <begin position="672"/>
        <end position="730"/>
    </location>
</feature>
<feature type="region of interest" description="Disordered" evidence="2">
    <location>
        <begin position="17"/>
        <end position="104"/>
    </location>
</feature>
<evidence type="ECO:0000256" key="1">
    <source>
        <dbReference type="SAM" id="Coils"/>
    </source>
</evidence>
<dbReference type="PANTHER" id="PTHR16520">
    <property type="entry name" value="KINETOCHORE SCAFFOLD 1"/>
    <property type="match status" value="1"/>
</dbReference>
<feature type="compositionally biased region" description="Basic and acidic residues" evidence="2">
    <location>
        <begin position="82"/>
        <end position="104"/>
    </location>
</feature>
<feature type="compositionally biased region" description="Polar residues" evidence="2">
    <location>
        <begin position="248"/>
        <end position="257"/>
    </location>
</feature>
<feature type="compositionally biased region" description="Low complexity" evidence="2">
    <location>
        <begin position="506"/>
        <end position="519"/>
    </location>
</feature>
<feature type="region of interest" description="Disordered" evidence="2">
    <location>
        <begin position="419"/>
        <end position="449"/>
    </location>
</feature>
<feature type="region of interest" description="Disordered" evidence="2">
    <location>
        <begin position="292"/>
        <end position="313"/>
    </location>
</feature>
<dbReference type="EMBL" id="CAXHTA020000016">
    <property type="protein sequence ID" value="CAL5226958.1"/>
    <property type="molecule type" value="Genomic_DNA"/>
</dbReference>
<dbReference type="Pfam" id="PF08317">
    <property type="entry name" value="Spc7"/>
    <property type="match status" value="1"/>
</dbReference>
<feature type="region of interest" description="Disordered" evidence="2">
    <location>
        <begin position="203"/>
        <end position="257"/>
    </location>
</feature>
<feature type="domain" description="Spc7 kinetochore protein" evidence="3">
    <location>
        <begin position="848"/>
        <end position="1171"/>
    </location>
</feature>
<gene>
    <name evidence="4" type="primary">g9843</name>
    <name evidence="4" type="ORF">VP750_LOCUS8864</name>
</gene>
<accession>A0ABP1GA41</accession>
<proteinExistence type="predicted"/>
<evidence type="ECO:0000313" key="4">
    <source>
        <dbReference type="EMBL" id="CAL5226958.1"/>
    </source>
</evidence>